<reference evidence="2 3" key="1">
    <citation type="submission" date="2016-02" db="EMBL/GenBank/DDBJ databases">
        <authorList>
            <person name="Teng J.L."/>
            <person name="Tang Y."/>
            <person name="Huang Y."/>
            <person name="Guo F."/>
            <person name="Wei W."/>
            <person name="Chen J.H."/>
            <person name="Wong S.Y."/>
            <person name="Lau S.K."/>
            <person name="Woo P.C."/>
        </authorList>
    </citation>
    <scope>NUCLEOTIDE SEQUENCE [LARGE SCALE GENOMIC DNA]</scope>
    <source>
        <strain evidence="2 3">JCM 13375</strain>
    </source>
</reference>
<organism evidence="2 3">
    <name type="scientific">Tsukamurella pseudospumae</name>
    <dbReference type="NCBI Taxonomy" id="239498"/>
    <lineage>
        <taxon>Bacteria</taxon>
        <taxon>Bacillati</taxon>
        <taxon>Actinomycetota</taxon>
        <taxon>Actinomycetes</taxon>
        <taxon>Mycobacteriales</taxon>
        <taxon>Tsukamurellaceae</taxon>
        <taxon>Tsukamurella</taxon>
    </lineage>
</organism>
<dbReference type="SUPFAM" id="SSF143011">
    <property type="entry name" value="RelE-like"/>
    <property type="match status" value="1"/>
</dbReference>
<proteinExistence type="predicted"/>
<accession>A0A137YZH0</accession>
<comment type="caution">
    <text evidence="2">The sequence shown here is derived from an EMBL/GenBank/DDBJ whole genome shotgun (WGS) entry which is preliminary data.</text>
</comment>
<dbReference type="RefSeq" id="WP_068746612.1">
    <property type="nucleotide sequence ID" value="NZ_LSRE01000044.1"/>
</dbReference>
<protein>
    <submittedName>
        <fullName evidence="2">Plasmid stabilization protein</fullName>
    </submittedName>
</protein>
<keyword evidence="1" id="KW-1277">Toxin-antitoxin system</keyword>
<gene>
    <name evidence="2" type="ORF">AXK61_06865</name>
</gene>
<dbReference type="EMBL" id="LSRE01000044">
    <property type="protein sequence ID" value="KXO91273.1"/>
    <property type="molecule type" value="Genomic_DNA"/>
</dbReference>
<dbReference type="Pfam" id="PF05016">
    <property type="entry name" value="ParE_toxin"/>
    <property type="match status" value="1"/>
</dbReference>
<name>A0A137YZH0_9ACTN</name>
<evidence type="ECO:0000313" key="3">
    <source>
        <dbReference type="Proteomes" id="UP000070409"/>
    </source>
</evidence>
<keyword evidence="3" id="KW-1185">Reference proteome</keyword>
<dbReference type="InterPro" id="IPR035093">
    <property type="entry name" value="RelE/ParE_toxin_dom_sf"/>
</dbReference>
<evidence type="ECO:0000313" key="2">
    <source>
        <dbReference type="EMBL" id="KXO91273.1"/>
    </source>
</evidence>
<evidence type="ECO:0000256" key="1">
    <source>
        <dbReference type="ARBA" id="ARBA00022649"/>
    </source>
</evidence>
<dbReference type="Proteomes" id="UP000070409">
    <property type="component" value="Unassembled WGS sequence"/>
</dbReference>
<dbReference type="Gene3D" id="3.30.2310.20">
    <property type="entry name" value="RelE-like"/>
    <property type="match status" value="1"/>
</dbReference>
<sequence length="87" mass="9850">MGYEVSFTRSAEKDLRRIGRGDPGLRRRLVAAAQALATNPRPDGCKKLSGIAGYRIRVREYRILYTIDDGVVTVRVFRFASRAEAYE</sequence>
<dbReference type="InterPro" id="IPR007712">
    <property type="entry name" value="RelE/ParE_toxin"/>
</dbReference>